<evidence type="ECO:0000256" key="1">
    <source>
        <dbReference type="ARBA" id="ARBA00004418"/>
    </source>
</evidence>
<evidence type="ECO:0000256" key="6">
    <source>
        <dbReference type="ARBA" id="ARBA00022970"/>
    </source>
</evidence>
<dbReference type="SMART" id="SM00062">
    <property type="entry name" value="PBPb"/>
    <property type="match status" value="1"/>
</dbReference>
<dbReference type="InterPro" id="IPR001638">
    <property type="entry name" value="Solute-binding_3/MltF_N"/>
</dbReference>
<comment type="subcellular location">
    <subcellularLocation>
        <location evidence="1">Periplasm</location>
    </subcellularLocation>
</comment>
<evidence type="ECO:0000256" key="4">
    <source>
        <dbReference type="ARBA" id="ARBA00022729"/>
    </source>
</evidence>
<dbReference type="Pfam" id="PF00497">
    <property type="entry name" value="SBP_bac_3"/>
    <property type="match status" value="1"/>
</dbReference>
<keyword evidence="10" id="KW-1185">Reference proteome</keyword>
<evidence type="ECO:0000313" key="9">
    <source>
        <dbReference type="EMBL" id="MBC3935255.1"/>
    </source>
</evidence>
<evidence type="ECO:0000256" key="7">
    <source>
        <dbReference type="SAM" id="SignalP"/>
    </source>
</evidence>
<dbReference type="EMBL" id="JACOGG010000006">
    <property type="protein sequence ID" value="MBC3935255.1"/>
    <property type="molecule type" value="Genomic_DNA"/>
</dbReference>
<gene>
    <name evidence="9" type="ORF">H8K47_07780</name>
</gene>
<dbReference type="PANTHER" id="PTHR30085:SF2">
    <property type="entry name" value="GLUTAMATE_ASPARTATE IMPORT SOLUTE-BINDING PROTEIN"/>
    <property type="match status" value="1"/>
</dbReference>
<reference evidence="9" key="1">
    <citation type="submission" date="2020-08" db="EMBL/GenBank/DDBJ databases">
        <title>Novel species isolated from subtropical streams in China.</title>
        <authorList>
            <person name="Lu H."/>
        </authorList>
    </citation>
    <scope>NUCLEOTIDE SEQUENCE</scope>
    <source>
        <strain evidence="9">CY7W</strain>
    </source>
</reference>
<dbReference type="GO" id="GO:0006865">
    <property type="term" value="P:amino acid transport"/>
    <property type="evidence" value="ECO:0007669"/>
    <property type="project" value="UniProtKB-KW"/>
</dbReference>
<feature type="signal peptide" evidence="7">
    <location>
        <begin position="1"/>
        <end position="22"/>
    </location>
</feature>
<dbReference type="GO" id="GO:0030288">
    <property type="term" value="C:outer membrane-bounded periplasmic space"/>
    <property type="evidence" value="ECO:0007669"/>
    <property type="project" value="TreeGrafter"/>
</dbReference>
<evidence type="ECO:0000256" key="3">
    <source>
        <dbReference type="ARBA" id="ARBA00022448"/>
    </source>
</evidence>
<sequence>MKLLKVLAVMISAGAIAGVAQAEETGTLKKIKDTATITLGVRDSSIPFSYLDDKQSYQGYSIDLCMKIVSSVQKQLGLPELKVKMNPVTSATRIPLMANGTIDLECGSTTNNVERQKQVAFAPTTFVTANRILSKKTAGIKNLADLKGKAVVSTSGTANLKQLTTLNADQNLGINILPAKDHAEAFLMVETGRAVAWVMDDILLISQAANSKSPGDYEISKEALSVEPYGIMLRKEDAAFKKAVDTAISNVLTSGDINRIYHKWFLQPIPPKGISLNLPMSDQLKAVIAKPTDSGEPSAYAAVPEAQKAVLKKAKK</sequence>
<comment type="caution">
    <text evidence="9">The sequence shown here is derived from an EMBL/GenBank/DDBJ whole genome shotgun (WGS) entry which is preliminary data.</text>
</comment>
<feature type="chain" id="PRO_5037939714" evidence="7">
    <location>
        <begin position="23"/>
        <end position="316"/>
    </location>
</feature>
<dbReference type="Proteomes" id="UP000612361">
    <property type="component" value="Unassembled WGS sequence"/>
</dbReference>
<evidence type="ECO:0000259" key="8">
    <source>
        <dbReference type="SMART" id="SM00062"/>
    </source>
</evidence>
<keyword evidence="5" id="KW-0574">Periplasm</keyword>
<feature type="domain" description="Solute-binding protein family 3/N-terminal" evidence="8">
    <location>
        <begin position="36"/>
        <end position="268"/>
    </location>
</feature>
<protein>
    <submittedName>
        <fullName evidence="9">Transporter substrate-binding domain-containing protein</fullName>
    </submittedName>
</protein>
<dbReference type="Gene3D" id="3.40.190.10">
    <property type="entry name" value="Periplasmic binding protein-like II"/>
    <property type="match status" value="2"/>
</dbReference>
<evidence type="ECO:0000256" key="5">
    <source>
        <dbReference type="ARBA" id="ARBA00022764"/>
    </source>
</evidence>
<keyword evidence="3" id="KW-0813">Transport</keyword>
<dbReference type="RefSeq" id="WP_186880834.1">
    <property type="nucleotide sequence ID" value="NZ_JACOGG010000006.1"/>
</dbReference>
<organism evidence="9 10">
    <name type="scientific">Undibacterium rugosum</name>
    <dbReference type="NCBI Taxonomy" id="2762291"/>
    <lineage>
        <taxon>Bacteria</taxon>
        <taxon>Pseudomonadati</taxon>
        <taxon>Pseudomonadota</taxon>
        <taxon>Betaproteobacteria</taxon>
        <taxon>Burkholderiales</taxon>
        <taxon>Oxalobacteraceae</taxon>
        <taxon>Undibacterium</taxon>
    </lineage>
</organism>
<name>A0A923KYZ7_9BURK</name>
<proteinExistence type="inferred from homology"/>
<dbReference type="PANTHER" id="PTHR30085">
    <property type="entry name" value="AMINO ACID ABC TRANSPORTER PERMEASE"/>
    <property type="match status" value="1"/>
</dbReference>
<keyword evidence="4 7" id="KW-0732">Signal</keyword>
<dbReference type="AlphaFoldDB" id="A0A923KYZ7"/>
<dbReference type="SUPFAM" id="SSF53850">
    <property type="entry name" value="Periplasmic binding protein-like II"/>
    <property type="match status" value="1"/>
</dbReference>
<dbReference type="GO" id="GO:0005576">
    <property type="term" value="C:extracellular region"/>
    <property type="evidence" value="ECO:0007669"/>
    <property type="project" value="TreeGrafter"/>
</dbReference>
<dbReference type="CDD" id="cd13688">
    <property type="entry name" value="PBP2_GltI_DEBP"/>
    <property type="match status" value="1"/>
</dbReference>
<evidence type="ECO:0000313" key="10">
    <source>
        <dbReference type="Proteomes" id="UP000612361"/>
    </source>
</evidence>
<accession>A0A923KYZ7</accession>
<evidence type="ECO:0000256" key="2">
    <source>
        <dbReference type="ARBA" id="ARBA00010333"/>
    </source>
</evidence>
<keyword evidence="6" id="KW-0029">Amino-acid transport</keyword>
<dbReference type="FunFam" id="3.40.190.10:FF:000052">
    <property type="entry name" value="Amino acid ABC transporter substrate-binding protein"/>
    <property type="match status" value="1"/>
</dbReference>
<dbReference type="InterPro" id="IPR051455">
    <property type="entry name" value="Bact_solute-bind_prot3"/>
</dbReference>
<comment type="similarity">
    <text evidence="2">Belongs to the bacterial solute-binding protein 3 family.</text>
</comment>